<organism evidence="1">
    <name type="scientific">Physcomitrium patens</name>
    <name type="common">Spreading-leaved earth moss</name>
    <name type="synonym">Physcomitrella patens</name>
    <dbReference type="NCBI Taxonomy" id="3218"/>
    <lineage>
        <taxon>Eukaryota</taxon>
        <taxon>Viridiplantae</taxon>
        <taxon>Streptophyta</taxon>
        <taxon>Embryophyta</taxon>
        <taxon>Bryophyta</taxon>
        <taxon>Bryophytina</taxon>
        <taxon>Bryopsida</taxon>
        <taxon>Funariidae</taxon>
        <taxon>Funariales</taxon>
        <taxon>Funariaceae</taxon>
        <taxon>Physcomitrium</taxon>
    </lineage>
</organism>
<dbReference type="PaxDb" id="3218-PP1S59_69V6.1"/>
<dbReference type="Gramene" id="Pp3c1_24830V3.2">
    <property type="protein sequence ID" value="Pp3c1_24830V3.2"/>
    <property type="gene ID" value="Pp3c1_24830"/>
</dbReference>
<dbReference type="Proteomes" id="UP000006727">
    <property type="component" value="Chromosome 1"/>
</dbReference>
<sequence>MGVKVNCSAREQGMMPSGTHCLSVTIDMTKSKAAMVCIILLAFLALSVVCKVSAHQLDDASDGAVLEEVAEVAPAATRNRVHVIRFSSGSRFARAIQTENGEEKISKASVRKVLPGGILARRLRALSDADCNAVAVATSFRWAVHHPMGSSDGSAMRQKKSRLILRPIKLFILCKKVKNARIGDVAALSPKRAAPANQHIIPIENKHRRSLKEFKSNFFLKRAAPATPASTSANSQFSFPPFPTSFPPFPPLSTAGFPPLPFTLPAPPLFPTQPSTATLPPVLSRPSDLPTPLLTPLPPIPFTNFIPPLPFQIPPVSRVPSSSSVKTLPRTP</sequence>
<reference evidence="2" key="3">
    <citation type="submission" date="2020-12" db="UniProtKB">
        <authorList>
            <consortium name="EnsemblPlants"/>
        </authorList>
    </citation>
    <scope>IDENTIFICATION</scope>
</reference>
<protein>
    <submittedName>
        <fullName evidence="1 2">Uncharacterized protein</fullName>
    </submittedName>
</protein>
<dbReference type="EMBL" id="ABEU02000001">
    <property type="protein sequence ID" value="PNR62709.1"/>
    <property type="molecule type" value="Genomic_DNA"/>
</dbReference>
<keyword evidence="3" id="KW-1185">Reference proteome</keyword>
<gene>
    <name evidence="2" type="primary">LOC112290917</name>
    <name evidence="1" type="ORF">PHYPA_001133</name>
</gene>
<evidence type="ECO:0000313" key="2">
    <source>
        <dbReference type="EnsemblPlants" id="Pp3c1_24830V3.1"/>
    </source>
</evidence>
<evidence type="ECO:0000313" key="3">
    <source>
        <dbReference type="Proteomes" id="UP000006727"/>
    </source>
</evidence>
<name>A0A2K1L9K1_PHYPA</name>
<dbReference type="EnsemblPlants" id="Pp3c1_24830V3.1">
    <property type="protein sequence ID" value="Pp3c1_24830V3.1"/>
    <property type="gene ID" value="Pp3c1_24830"/>
</dbReference>
<evidence type="ECO:0000313" key="1">
    <source>
        <dbReference type="EMBL" id="PNR62709.1"/>
    </source>
</evidence>
<proteinExistence type="predicted"/>
<reference evidence="1 3" key="2">
    <citation type="journal article" date="2018" name="Plant J.">
        <title>The Physcomitrella patens chromosome-scale assembly reveals moss genome structure and evolution.</title>
        <authorList>
            <person name="Lang D."/>
            <person name="Ullrich K.K."/>
            <person name="Murat F."/>
            <person name="Fuchs J."/>
            <person name="Jenkins J."/>
            <person name="Haas F.B."/>
            <person name="Piednoel M."/>
            <person name="Gundlach H."/>
            <person name="Van Bel M."/>
            <person name="Meyberg R."/>
            <person name="Vives C."/>
            <person name="Morata J."/>
            <person name="Symeonidi A."/>
            <person name="Hiss M."/>
            <person name="Muchero W."/>
            <person name="Kamisugi Y."/>
            <person name="Saleh O."/>
            <person name="Blanc G."/>
            <person name="Decker E.L."/>
            <person name="van Gessel N."/>
            <person name="Grimwood J."/>
            <person name="Hayes R.D."/>
            <person name="Graham S.W."/>
            <person name="Gunter L.E."/>
            <person name="McDaniel S.F."/>
            <person name="Hoernstein S.N.W."/>
            <person name="Larsson A."/>
            <person name="Li F.W."/>
            <person name="Perroud P.F."/>
            <person name="Phillips J."/>
            <person name="Ranjan P."/>
            <person name="Rokshar D.S."/>
            <person name="Rothfels C.J."/>
            <person name="Schneider L."/>
            <person name="Shu S."/>
            <person name="Stevenson D.W."/>
            <person name="Thummler F."/>
            <person name="Tillich M."/>
            <person name="Villarreal Aguilar J.C."/>
            <person name="Widiez T."/>
            <person name="Wong G.K."/>
            <person name="Wymore A."/>
            <person name="Zhang Y."/>
            <person name="Zimmer A.D."/>
            <person name="Quatrano R.S."/>
            <person name="Mayer K.F.X."/>
            <person name="Goodstein D."/>
            <person name="Casacuberta J.M."/>
            <person name="Vandepoele K."/>
            <person name="Reski R."/>
            <person name="Cuming A.C."/>
            <person name="Tuskan G.A."/>
            <person name="Maumus F."/>
            <person name="Salse J."/>
            <person name="Schmutz J."/>
            <person name="Rensing S.A."/>
        </authorList>
    </citation>
    <scope>NUCLEOTIDE SEQUENCE [LARGE SCALE GENOMIC DNA]</scope>
    <source>
        <strain evidence="2 3">cv. Gransden 2004</strain>
    </source>
</reference>
<dbReference type="AlphaFoldDB" id="A0A2K1L9K1"/>
<dbReference type="EnsemblPlants" id="Pp3c1_24830V3.2">
    <property type="protein sequence ID" value="Pp3c1_24830V3.2"/>
    <property type="gene ID" value="Pp3c1_24830"/>
</dbReference>
<reference evidence="1 3" key="1">
    <citation type="journal article" date="2008" name="Science">
        <title>The Physcomitrella genome reveals evolutionary insights into the conquest of land by plants.</title>
        <authorList>
            <person name="Rensing S."/>
            <person name="Lang D."/>
            <person name="Zimmer A."/>
            <person name="Terry A."/>
            <person name="Salamov A."/>
            <person name="Shapiro H."/>
            <person name="Nishiyama T."/>
            <person name="Perroud P.-F."/>
            <person name="Lindquist E."/>
            <person name="Kamisugi Y."/>
            <person name="Tanahashi T."/>
            <person name="Sakakibara K."/>
            <person name="Fujita T."/>
            <person name="Oishi K."/>
            <person name="Shin-I T."/>
            <person name="Kuroki Y."/>
            <person name="Toyoda A."/>
            <person name="Suzuki Y."/>
            <person name="Hashimoto A."/>
            <person name="Yamaguchi K."/>
            <person name="Sugano A."/>
            <person name="Kohara Y."/>
            <person name="Fujiyama A."/>
            <person name="Anterola A."/>
            <person name="Aoki S."/>
            <person name="Ashton N."/>
            <person name="Barbazuk W.B."/>
            <person name="Barker E."/>
            <person name="Bennetzen J."/>
            <person name="Bezanilla M."/>
            <person name="Blankenship R."/>
            <person name="Cho S.H."/>
            <person name="Dutcher S."/>
            <person name="Estelle M."/>
            <person name="Fawcett J.A."/>
            <person name="Gundlach H."/>
            <person name="Hanada K."/>
            <person name="Heyl A."/>
            <person name="Hicks K.A."/>
            <person name="Hugh J."/>
            <person name="Lohr M."/>
            <person name="Mayer K."/>
            <person name="Melkozernov A."/>
            <person name="Murata T."/>
            <person name="Nelson D."/>
            <person name="Pils B."/>
            <person name="Prigge M."/>
            <person name="Reiss B."/>
            <person name="Renner T."/>
            <person name="Rombauts S."/>
            <person name="Rushton P."/>
            <person name="Sanderfoot A."/>
            <person name="Schween G."/>
            <person name="Shiu S.-H."/>
            <person name="Stueber K."/>
            <person name="Theodoulou F.L."/>
            <person name="Tu H."/>
            <person name="Van de Peer Y."/>
            <person name="Verrier P.J."/>
            <person name="Waters E."/>
            <person name="Wood A."/>
            <person name="Yang L."/>
            <person name="Cove D."/>
            <person name="Cuming A."/>
            <person name="Hasebe M."/>
            <person name="Lucas S."/>
            <person name="Mishler D.B."/>
            <person name="Reski R."/>
            <person name="Grigoriev I."/>
            <person name="Quatrano R.S."/>
            <person name="Boore J.L."/>
        </authorList>
    </citation>
    <scope>NUCLEOTIDE SEQUENCE [LARGE SCALE GENOMIC DNA]</scope>
    <source>
        <strain evidence="2 3">cv. Gransden 2004</strain>
    </source>
</reference>
<dbReference type="Gramene" id="Pp3c1_24830V3.1">
    <property type="protein sequence ID" value="Pp3c1_24830V3.1"/>
    <property type="gene ID" value="Pp3c1_24830"/>
</dbReference>
<dbReference type="GeneID" id="112290917"/>
<dbReference type="RefSeq" id="XP_024393526.1">
    <property type="nucleotide sequence ID" value="XM_024537758.2"/>
</dbReference>
<accession>A0A2K1L9K1</accession>